<evidence type="ECO:0000256" key="5">
    <source>
        <dbReference type="ARBA" id="ARBA00022989"/>
    </source>
</evidence>
<dbReference type="InterPro" id="IPR056790">
    <property type="entry name" value="Ribophorin_II_C"/>
</dbReference>
<dbReference type="InterPro" id="IPR008814">
    <property type="entry name" value="Swp1"/>
</dbReference>
<feature type="transmembrane region" description="Helical" evidence="7">
    <location>
        <begin position="251"/>
        <end position="272"/>
    </location>
</feature>
<name>A0A383WD40_TETOB</name>
<dbReference type="PANTHER" id="PTHR12640">
    <property type="entry name" value="RIBOPHORIN II"/>
    <property type="match status" value="1"/>
</dbReference>
<organism evidence="10 11">
    <name type="scientific">Tetradesmus obliquus</name>
    <name type="common">Green alga</name>
    <name type="synonym">Acutodesmus obliquus</name>
    <dbReference type="NCBI Taxonomy" id="3088"/>
    <lineage>
        <taxon>Eukaryota</taxon>
        <taxon>Viridiplantae</taxon>
        <taxon>Chlorophyta</taxon>
        <taxon>core chlorophytes</taxon>
        <taxon>Chlorophyceae</taxon>
        <taxon>CS clade</taxon>
        <taxon>Sphaeropleales</taxon>
        <taxon>Scenedesmaceae</taxon>
        <taxon>Tetradesmus</taxon>
    </lineage>
</organism>
<dbReference type="UniPathway" id="UPA00378"/>
<keyword evidence="3 8" id="KW-0732">Signal</keyword>
<dbReference type="AlphaFoldDB" id="A0A383WD40"/>
<dbReference type="GO" id="GO:0006487">
    <property type="term" value="P:protein N-linked glycosylation"/>
    <property type="evidence" value="ECO:0007669"/>
    <property type="project" value="TreeGrafter"/>
</dbReference>
<dbReference type="PANTHER" id="PTHR12640:SF0">
    <property type="entry name" value="DOLICHYL-DIPHOSPHOOLIGOSACCHARIDE--PROTEIN GLYCOSYLTRANSFERASE SUBUNIT 2"/>
    <property type="match status" value="1"/>
</dbReference>
<feature type="chain" id="PRO_5044234181" description="Ribophorin II C-terminal domain-containing protein" evidence="8">
    <location>
        <begin position="20"/>
        <end position="322"/>
    </location>
</feature>
<evidence type="ECO:0000259" key="9">
    <source>
        <dbReference type="Pfam" id="PF25147"/>
    </source>
</evidence>
<dbReference type="GO" id="GO:0008250">
    <property type="term" value="C:oligosaccharyltransferase complex"/>
    <property type="evidence" value="ECO:0007669"/>
    <property type="project" value="InterPro"/>
</dbReference>
<protein>
    <recommendedName>
        <fullName evidence="9">Ribophorin II C-terminal domain-containing protein</fullName>
    </recommendedName>
</protein>
<keyword evidence="4" id="KW-0256">Endoplasmic reticulum</keyword>
<evidence type="ECO:0000256" key="1">
    <source>
        <dbReference type="ARBA" id="ARBA00004477"/>
    </source>
</evidence>
<evidence type="ECO:0000313" key="10">
    <source>
        <dbReference type="EMBL" id="SZX75150.1"/>
    </source>
</evidence>
<dbReference type="STRING" id="3088.A0A383WD40"/>
<accession>A0A383WD40</accession>
<comment type="subcellular location">
    <subcellularLocation>
        <location evidence="1">Endoplasmic reticulum membrane</location>
        <topology evidence="1">Multi-pass membrane protein</topology>
    </subcellularLocation>
</comment>
<keyword evidence="6 7" id="KW-0472">Membrane</keyword>
<evidence type="ECO:0000256" key="3">
    <source>
        <dbReference type="ARBA" id="ARBA00022729"/>
    </source>
</evidence>
<feature type="transmembrane region" description="Helical" evidence="7">
    <location>
        <begin position="215"/>
        <end position="239"/>
    </location>
</feature>
<gene>
    <name evidence="10" type="ORF">BQ4739_LOCUS15455</name>
</gene>
<feature type="domain" description="Ribophorin II C-terminal" evidence="9">
    <location>
        <begin position="206"/>
        <end position="307"/>
    </location>
</feature>
<keyword evidence="5 7" id="KW-1133">Transmembrane helix</keyword>
<dbReference type="EMBL" id="FNXT01001225">
    <property type="protein sequence ID" value="SZX75150.1"/>
    <property type="molecule type" value="Genomic_DNA"/>
</dbReference>
<feature type="signal peptide" evidence="8">
    <location>
        <begin position="1"/>
        <end position="19"/>
    </location>
</feature>
<evidence type="ECO:0000256" key="2">
    <source>
        <dbReference type="ARBA" id="ARBA00022692"/>
    </source>
</evidence>
<evidence type="ECO:0000256" key="8">
    <source>
        <dbReference type="SAM" id="SignalP"/>
    </source>
</evidence>
<evidence type="ECO:0000313" key="11">
    <source>
        <dbReference type="Proteomes" id="UP000256970"/>
    </source>
</evidence>
<dbReference type="Proteomes" id="UP000256970">
    <property type="component" value="Unassembled WGS sequence"/>
</dbReference>
<evidence type="ECO:0000256" key="6">
    <source>
        <dbReference type="ARBA" id="ARBA00023136"/>
    </source>
</evidence>
<keyword evidence="2 7" id="KW-0812">Transmembrane</keyword>
<reference evidence="10 11" key="1">
    <citation type="submission" date="2016-10" db="EMBL/GenBank/DDBJ databases">
        <authorList>
            <person name="Cai Z."/>
        </authorList>
    </citation>
    <scope>NUCLEOTIDE SEQUENCE [LARGE SCALE GENOMIC DNA]</scope>
</reference>
<evidence type="ECO:0000256" key="4">
    <source>
        <dbReference type="ARBA" id="ARBA00022824"/>
    </source>
</evidence>
<proteinExistence type="predicted"/>
<evidence type="ECO:0000256" key="7">
    <source>
        <dbReference type="SAM" id="Phobius"/>
    </source>
</evidence>
<sequence>MRKISCLICLGLLLCVAQAQDAAEPEVQASSEPAADSPPKKASVLGVDSILVTVYAADGKKESTKQGKLDEALLKATALRSGQYVEVSFTPLLDGAPAKPQQAMLAAASKAHPGLTAYAVAKAQKGGSHVASLGTAAIEKQLGSLGGELALSLLLGDPAAPLGVSGSIGSLLLPEAATGSAAPKPKLLTAGHQPVNNFKPNIAHIFRTPDKRAPAVVSLAFTGLALAPLALLVLYLGALGVNFAGFPSGTAGLWALLFHGGIAALLGLYALFWLRLDLASTLPAALGLGAFTALTGYKALSALSAQRAAEAKVAAVAVKKAN</sequence>
<dbReference type="Pfam" id="PF25147">
    <property type="entry name" value="Ribophorin_II_C"/>
    <property type="match status" value="1"/>
</dbReference>
<keyword evidence="11" id="KW-1185">Reference proteome</keyword>